<evidence type="ECO:0000313" key="2">
    <source>
        <dbReference type="Proteomes" id="UP001285908"/>
    </source>
</evidence>
<gene>
    <name evidence="1" type="ORF">B0T23DRAFT_93032</name>
</gene>
<accession>A0AAJ0IDH0</accession>
<dbReference type="RefSeq" id="XP_062696020.1">
    <property type="nucleotide sequence ID" value="XM_062841997.1"/>
</dbReference>
<evidence type="ECO:0000313" key="1">
    <source>
        <dbReference type="EMBL" id="KAK3497756.1"/>
    </source>
</evidence>
<dbReference type="Proteomes" id="UP001285908">
    <property type="component" value="Unassembled WGS sequence"/>
</dbReference>
<reference evidence="1 2" key="1">
    <citation type="journal article" date="2023" name="Mol. Phylogenet. Evol.">
        <title>Genome-scale phylogeny and comparative genomics of the fungal order Sordariales.</title>
        <authorList>
            <person name="Hensen N."/>
            <person name="Bonometti L."/>
            <person name="Westerberg I."/>
            <person name="Brannstrom I.O."/>
            <person name="Guillou S."/>
            <person name="Cros-Aarteil S."/>
            <person name="Calhoun S."/>
            <person name="Haridas S."/>
            <person name="Kuo A."/>
            <person name="Mondo S."/>
            <person name="Pangilinan J."/>
            <person name="Riley R."/>
            <person name="LaButti K."/>
            <person name="Andreopoulos B."/>
            <person name="Lipzen A."/>
            <person name="Chen C."/>
            <person name="Yan M."/>
            <person name="Daum C."/>
            <person name="Ng V."/>
            <person name="Clum A."/>
            <person name="Steindorff A."/>
            <person name="Ohm R.A."/>
            <person name="Martin F."/>
            <person name="Silar P."/>
            <person name="Natvig D.O."/>
            <person name="Lalanne C."/>
            <person name="Gautier V."/>
            <person name="Ament-Velasquez S.L."/>
            <person name="Kruys A."/>
            <person name="Hutchinson M.I."/>
            <person name="Powell A.J."/>
            <person name="Barry K."/>
            <person name="Miller A.N."/>
            <person name="Grigoriev I.V."/>
            <person name="Debuchy R."/>
            <person name="Gladieux P."/>
            <person name="Hiltunen Thoren M."/>
            <person name="Johannesson H."/>
        </authorList>
    </citation>
    <scope>NUCLEOTIDE SEQUENCE [LARGE SCALE GENOMIC DNA]</scope>
    <source>
        <strain evidence="1 2">FGSC 10403</strain>
    </source>
</reference>
<dbReference type="AlphaFoldDB" id="A0AAJ0IDH0"/>
<name>A0AAJ0IDH0_9PEZI</name>
<dbReference type="EMBL" id="JAULSX010000002">
    <property type="protein sequence ID" value="KAK3497756.1"/>
    <property type="molecule type" value="Genomic_DNA"/>
</dbReference>
<protein>
    <submittedName>
        <fullName evidence="1">Uncharacterized protein</fullName>
    </submittedName>
</protein>
<sequence>MKLLHYDRLSVNARCRRTSSERHHVDEDSSSFVRLKWSWRGRGHGLRRRSVLPQEMARQDRAATRATPVMWVVVYGIQRTGAA</sequence>
<comment type="caution">
    <text evidence="1">The sequence shown here is derived from an EMBL/GenBank/DDBJ whole genome shotgun (WGS) entry which is preliminary data.</text>
</comment>
<dbReference type="GeneID" id="87879619"/>
<keyword evidence="2" id="KW-1185">Reference proteome</keyword>
<proteinExistence type="predicted"/>
<organism evidence="1 2">
    <name type="scientific">Neurospora hispaniola</name>
    <dbReference type="NCBI Taxonomy" id="588809"/>
    <lineage>
        <taxon>Eukaryota</taxon>
        <taxon>Fungi</taxon>
        <taxon>Dikarya</taxon>
        <taxon>Ascomycota</taxon>
        <taxon>Pezizomycotina</taxon>
        <taxon>Sordariomycetes</taxon>
        <taxon>Sordariomycetidae</taxon>
        <taxon>Sordariales</taxon>
        <taxon>Sordariaceae</taxon>
        <taxon>Neurospora</taxon>
    </lineage>
</organism>